<evidence type="ECO:0000313" key="5">
    <source>
        <dbReference type="Proteomes" id="UP000040578"/>
    </source>
</evidence>
<dbReference type="NCBIfam" id="TIGR02568">
    <property type="entry name" value="LcrE"/>
    <property type="match status" value="1"/>
</dbReference>
<dbReference type="GO" id="GO:0030254">
    <property type="term" value="P:protein secretion by the type III secretion system"/>
    <property type="evidence" value="ECO:0007669"/>
    <property type="project" value="InterPro"/>
</dbReference>
<dbReference type="EMBL" id="JAUEHU010000018">
    <property type="protein sequence ID" value="MDN0088882.1"/>
    <property type="molecule type" value="Genomic_DNA"/>
</dbReference>
<protein>
    <submittedName>
        <fullName evidence="3">Type III secreted effector protein</fullName>
    </submittedName>
    <submittedName>
        <fullName evidence="4">Type III secretion system gatekeeper subunit SctW</fullName>
    </submittedName>
</protein>
<evidence type="ECO:0000313" key="3">
    <source>
        <dbReference type="EMBL" id="CNF07582.1"/>
    </source>
</evidence>
<sequence length="366" mass="42092">MAITPLGGNSRYISAQRDKNEEVKNTADDSENTLRGQGIIDNISEYASMAMLAAQFNRRKELRSASDDNAVFIERILDDNADEKVSHIEKIINREEMTPPKLRSFLAQFFPDPSDMLMAIFELLRRKKLTNKIVSNLNKLKNALTEEDTERRTEAGANVALSARLFSHSLDKTSIQLRDIYRDFICYDGPIIYIYEQWVSEITSQQREVMLRYLTRSLACDLQSIPTGNINVVEFGDLFRRIGGLREIQSVEILFLQKIISTELININNDQDLSNLFVSGIRNIDNYKVILARFFSEKLSLVTYETKAIFLQLLLSGFSSVSVEVFLSLEKRDKLIYLMKEEISQIKLQEDAVKRVNKFKSRDENA</sequence>
<dbReference type="InterPro" id="IPR013401">
    <property type="entry name" value="T3SS_LcrE"/>
</dbReference>
<feature type="compositionally biased region" description="Basic and acidic residues" evidence="1">
    <location>
        <begin position="16"/>
        <end position="27"/>
    </location>
</feature>
<dbReference type="InterPro" id="IPR003520">
    <property type="entry name" value="Invas_InvE"/>
</dbReference>
<evidence type="ECO:0000313" key="6">
    <source>
        <dbReference type="Proteomes" id="UP001167864"/>
    </source>
</evidence>
<feature type="region of interest" description="Disordered" evidence="1">
    <location>
        <begin position="1"/>
        <end position="31"/>
    </location>
</feature>
<dbReference type="Gene3D" id="1.10.150.630">
    <property type="match status" value="1"/>
</dbReference>
<dbReference type="InterPro" id="IPR010812">
    <property type="entry name" value="HrpJ-like"/>
</dbReference>
<evidence type="ECO:0000259" key="2">
    <source>
        <dbReference type="Pfam" id="PF07201"/>
    </source>
</evidence>
<keyword evidence="5" id="KW-1185">Reference proteome</keyword>
<organism evidence="4 6">
    <name type="scientific">Yersinia nurmii</name>
    <dbReference type="NCBI Taxonomy" id="685706"/>
    <lineage>
        <taxon>Bacteria</taxon>
        <taxon>Pseudomonadati</taxon>
        <taxon>Pseudomonadota</taxon>
        <taxon>Gammaproteobacteria</taxon>
        <taxon>Enterobacterales</taxon>
        <taxon>Yersiniaceae</taxon>
        <taxon>Yersinia</taxon>
    </lineage>
</organism>
<gene>
    <name evidence="4" type="primary">sctW</name>
    <name evidence="3" type="synonym">ysaW_2</name>
    <name evidence="3" type="ORF">ERS137967_03256</name>
    <name evidence="4" type="ORF">QVN42_16125</name>
</gene>
<proteinExistence type="predicted"/>
<dbReference type="SUPFAM" id="SSF140591">
    <property type="entry name" value="Type III secretion system domain"/>
    <property type="match status" value="1"/>
</dbReference>
<evidence type="ECO:0000256" key="1">
    <source>
        <dbReference type="SAM" id="MobiDB-lite"/>
    </source>
</evidence>
<dbReference type="AlphaFoldDB" id="A0AAW7K0L9"/>
<reference evidence="4" key="2">
    <citation type="submission" date="2023-06" db="EMBL/GenBank/DDBJ databases">
        <authorList>
            <person name="Polev D.E."/>
            <person name="Saitova A.T."/>
            <person name="Bogumilchik E.A."/>
            <person name="Kokorina G.I."/>
            <person name="Voskresenskaia E.A."/>
        </authorList>
    </citation>
    <scope>NUCLEOTIDE SEQUENCE</scope>
    <source>
        <strain evidence="4">2145 StPb PI</strain>
    </source>
</reference>
<dbReference type="Proteomes" id="UP000040578">
    <property type="component" value="Unassembled WGS sequence"/>
</dbReference>
<dbReference type="GO" id="GO:0009986">
    <property type="term" value="C:cell surface"/>
    <property type="evidence" value="ECO:0007669"/>
    <property type="project" value="InterPro"/>
</dbReference>
<dbReference type="GO" id="GO:0019867">
    <property type="term" value="C:outer membrane"/>
    <property type="evidence" value="ECO:0007669"/>
    <property type="project" value="InterPro"/>
</dbReference>
<dbReference type="Proteomes" id="UP001167864">
    <property type="component" value="Unassembled WGS sequence"/>
</dbReference>
<dbReference type="PRINTS" id="PR01344">
    <property type="entry name" value="INVEPROTEIN"/>
</dbReference>
<evidence type="ECO:0000313" key="4">
    <source>
        <dbReference type="EMBL" id="MDN0088882.1"/>
    </source>
</evidence>
<accession>A0AAW7K0L9</accession>
<dbReference type="RefSeq" id="WP_049601168.1">
    <property type="nucleotide sequence ID" value="NZ_CPYD01000014.1"/>
</dbReference>
<reference evidence="3 5" key="1">
    <citation type="submission" date="2015-03" db="EMBL/GenBank/DDBJ databases">
        <authorList>
            <consortium name="Pathogen Informatics"/>
            <person name="Murphy D."/>
        </authorList>
    </citation>
    <scope>NUCLEOTIDE SEQUENCE [LARGE SCALE GENOMIC DNA]</scope>
    <source>
        <strain evidence="3">Type strain: CIP110231</strain>
        <strain evidence="5">type strain: CIP110231</strain>
    </source>
</reference>
<dbReference type="Pfam" id="PF07201">
    <property type="entry name" value="HrpJ"/>
    <property type="match status" value="1"/>
</dbReference>
<dbReference type="GO" id="GO:0050709">
    <property type="term" value="P:negative regulation of protein secretion"/>
    <property type="evidence" value="ECO:0007669"/>
    <property type="project" value="InterPro"/>
</dbReference>
<comment type="caution">
    <text evidence="4">The sequence shown here is derived from an EMBL/GenBank/DDBJ whole genome shotgun (WGS) entry which is preliminary data.</text>
</comment>
<feature type="domain" description="Hypersensitivity response secretion-like HrpJ" evidence="2">
    <location>
        <begin position="44"/>
        <end position="200"/>
    </location>
</feature>
<name>A0AAW7K0L9_9GAMM</name>
<dbReference type="EMBL" id="CPYD01000014">
    <property type="protein sequence ID" value="CNF07582.1"/>
    <property type="molecule type" value="Genomic_DNA"/>
</dbReference>